<evidence type="ECO:0000313" key="2">
    <source>
        <dbReference type="EMBL" id="EFH79545.1"/>
    </source>
</evidence>
<name>D6U8Z0_KTERA</name>
<dbReference type="AlphaFoldDB" id="D6U8Z0"/>
<dbReference type="InParanoid" id="D6U8Z0"/>
<feature type="region of interest" description="Disordered" evidence="1">
    <location>
        <begin position="1"/>
        <end position="20"/>
    </location>
</feature>
<sequence>MVQTPPARTPGRQDAEQKAPSLALVISRTIEADDAESVYTLAPSLASASLEDYAKYKSRLKEHFKRRVSFTDLEKLVKAARTSRASSAERAERAARRDAAAEEELQLPEDAQRLCTAPGGVTLYYSPSVGYIAEAVKYCRVLLGATLRFERYATGNDPDAPKAFIEACVCQPGSELVVAVVNLSRQKARELNCWSNLEGKIIDLPGDEKDSLLLYKAISAHATREVIAGRLVNQTLVTRFGWHEHQGQYYNVRANGCIGADSLHYDNLSPLAVRAPKGVLQRLPAEDEINMHDVDGGVFLELLQFWREDDFLYYPLALLFSCARIMLPHIPEAGIVDWQLEMFGKTLFNKTTVTNWMFAVFFGDYWHGSPTEITDRKVGDTGPGLIWKEARLHGVAYMDIDYSAKPVEVSRLTLLMERRLESLGKTRNKATAGEKGKRYGEGSETRPDGGGLLVRTGENDPHEYTIKQTDSESTDAAAVTYKFYGDSFKHMEARKARSEWIKEQRAELCGLGILWTQWLARQDADFVNALFTECKKKVRELVSTRAQEGGYTQVHIRASNALEDMLIGCLFFLTFLEQQADEIQGALDIYSYVEKQLDGFINDRLSAAHNLALAYQENRGGATQSESLARQIGKAIYYAVTHQNAHFENEAGQMPGSADMPAGKSAEPHAGYKEIRVESGEYQAGGVLLGVITPAYLYLSPQDLMPILEQRIKNCPARLVCCRALEEAKALVTKEDATRKYYTVRLERGGEHYFKVPTWLVYGDEEDEHQNTEHQEDTEQNTEIN</sequence>
<dbReference type="STRING" id="485913.Krac_0055"/>
<accession>D6U8Z0</accession>
<feature type="compositionally biased region" description="Basic and acidic residues" evidence="1">
    <location>
        <begin position="432"/>
        <end position="447"/>
    </location>
</feature>
<reference evidence="2 3" key="1">
    <citation type="journal article" date="2011" name="Stand. Genomic Sci.">
        <title>Non-contiguous finished genome sequence and contextual data of the filamentous soil bacterium Ktedonobacter racemifer type strain (SOSP1-21).</title>
        <authorList>
            <person name="Chang Y.J."/>
            <person name="Land M."/>
            <person name="Hauser L."/>
            <person name="Chertkov O."/>
            <person name="Del Rio T.G."/>
            <person name="Nolan M."/>
            <person name="Copeland A."/>
            <person name="Tice H."/>
            <person name="Cheng J.F."/>
            <person name="Lucas S."/>
            <person name="Han C."/>
            <person name="Goodwin L."/>
            <person name="Pitluck S."/>
            <person name="Ivanova N."/>
            <person name="Ovchinikova G."/>
            <person name="Pati A."/>
            <person name="Chen A."/>
            <person name="Palaniappan K."/>
            <person name="Mavromatis K."/>
            <person name="Liolios K."/>
            <person name="Brettin T."/>
            <person name="Fiebig A."/>
            <person name="Rohde M."/>
            <person name="Abt B."/>
            <person name="Goker M."/>
            <person name="Detter J.C."/>
            <person name="Woyke T."/>
            <person name="Bristow J."/>
            <person name="Eisen J.A."/>
            <person name="Markowitz V."/>
            <person name="Hugenholtz P."/>
            <person name="Kyrpides N.C."/>
            <person name="Klenk H.P."/>
            <person name="Lapidus A."/>
        </authorList>
    </citation>
    <scope>NUCLEOTIDE SEQUENCE [LARGE SCALE GENOMIC DNA]</scope>
    <source>
        <strain evidence="3">DSM 44963</strain>
    </source>
</reference>
<gene>
    <name evidence="2" type="ORF">Krac_0055</name>
</gene>
<protein>
    <submittedName>
        <fullName evidence="2">Uncharacterized protein</fullName>
    </submittedName>
</protein>
<dbReference type="RefSeq" id="WP_007923716.1">
    <property type="nucleotide sequence ID" value="NZ_ADVG01000008.1"/>
</dbReference>
<evidence type="ECO:0000256" key="1">
    <source>
        <dbReference type="SAM" id="MobiDB-lite"/>
    </source>
</evidence>
<comment type="caution">
    <text evidence="2">The sequence shown here is derived from an EMBL/GenBank/DDBJ whole genome shotgun (WGS) entry which is preliminary data.</text>
</comment>
<proteinExistence type="predicted"/>
<keyword evidence="3" id="KW-1185">Reference proteome</keyword>
<organism evidence="2 3">
    <name type="scientific">Ktedonobacter racemifer DSM 44963</name>
    <dbReference type="NCBI Taxonomy" id="485913"/>
    <lineage>
        <taxon>Bacteria</taxon>
        <taxon>Bacillati</taxon>
        <taxon>Chloroflexota</taxon>
        <taxon>Ktedonobacteria</taxon>
        <taxon>Ktedonobacterales</taxon>
        <taxon>Ktedonobacteraceae</taxon>
        <taxon>Ktedonobacter</taxon>
    </lineage>
</organism>
<dbReference type="Proteomes" id="UP000004508">
    <property type="component" value="Unassembled WGS sequence"/>
</dbReference>
<dbReference type="EMBL" id="ADVG01000008">
    <property type="protein sequence ID" value="EFH79545.1"/>
    <property type="molecule type" value="Genomic_DNA"/>
</dbReference>
<feature type="region of interest" description="Disordered" evidence="1">
    <location>
        <begin position="426"/>
        <end position="452"/>
    </location>
</feature>
<evidence type="ECO:0000313" key="3">
    <source>
        <dbReference type="Proteomes" id="UP000004508"/>
    </source>
</evidence>